<dbReference type="AlphaFoldDB" id="A0A1S1VB22"/>
<keyword evidence="3" id="KW-1185">Reference proteome</keyword>
<evidence type="ECO:0000313" key="3">
    <source>
        <dbReference type="Proteomes" id="UP000180254"/>
    </source>
</evidence>
<organism evidence="2 3">
    <name type="scientific">Andreesenia angusta</name>
    <dbReference type="NCBI Taxonomy" id="39480"/>
    <lineage>
        <taxon>Bacteria</taxon>
        <taxon>Bacillati</taxon>
        <taxon>Bacillota</taxon>
        <taxon>Tissierellia</taxon>
        <taxon>Tissierellales</taxon>
        <taxon>Gottschalkiaceae</taxon>
        <taxon>Andreesenia</taxon>
    </lineage>
</organism>
<gene>
    <name evidence="2" type="ORF">EUAN_02910</name>
</gene>
<evidence type="ECO:0000256" key="1">
    <source>
        <dbReference type="SAM" id="Phobius"/>
    </source>
</evidence>
<accession>A0A1S1VB22</accession>
<name>A0A1S1VB22_9FIRM</name>
<keyword evidence="1" id="KW-1133">Transmembrane helix</keyword>
<evidence type="ECO:0000313" key="2">
    <source>
        <dbReference type="EMBL" id="OHW63427.1"/>
    </source>
</evidence>
<comment type="caution">
    <text evidence="2">The sequence shown here is derived from an EMBL/GenBank/DDBJ whole genome shotgun (WGS) entry which is preliminary data.</text>
</comment>
<sequence>MKEIVSNIVAFLILAVVLYFSFKRVINSLKSGG</sequence>
<proteinExistence type="predicted"/>
<reference evidence="2 3" key="1">
    <citation type="submission" date="2016-09" db="EMBL/GenBank/DDBJ databases">
        <title>Genome sequence of Eubacterium angustum.</title>
        <authorList>
            <person name="Poehlein A."/>
            <person name="Daniel R."/>
        </authorList>
    </citation>
    <scope>NUCLEOTIDE SEQUENCE [LARGE SCALE GENOMIC DNA]</scope>
    <source>
        <strain evidence="2 3">DSM 1989</strain>
    </source>
</reference>
<feature type="transmembrane region" description="Helical" evidence="1">
    <location>
        <begin position="6"/>
        <end position="22"/>
    </location>
</feature>
<dbReference type="EMBL" id="MKIE01000001">
    <property type="protein sequence ID" value="OHW63427.1"/>
    <property type="molecule type" value="Genomic_DNA"/>
</dbReference>
<keyword evidence="1" id="KW-0472">Membrane</keyword>
<protein>
    <submittedName>
        <fullName evidence="2">Uncharacterized protein</fullName>
    </submittedName>
</protein>
<dbReference type="Proteomes" id="UP000180254">
    <property type="component" value="Unassembled WGS sequence"/>
</dbReference>
<keyword evidence="1" id="KW-0812">Transmembrane</keyword>
<dbReference type="STRING" id="39480.EUAN_02910"/>